<keyword evidence="8" id="KW-0812">Transmembrane</keyword>
<feature type="modified residue" description="4-aspartylphosphate" evidence="7">
    <location>
        <position position="1181"/>
    </location>
</feature>
<dbReference type="InterPro" id="IPR011110">
    <property type="entry name" value="Reg_prop"/>
</dbReference>
<evidence type="ECO:0000256" key="4">
    <source>
        <dbReference type="ARBA" id="ARBA00023015"/>
    </source>
</evidence>
<dbReference type="SUPFAM" id="SSF63829">
    <property type="entry name" value="Calcium-dependent phosphotriesterase"/>
    <property type="match status" value="1"/>
</dbReference>
<dbReference type="Gene3D" id="2.60.40.10">
    <property type="entry name" value="Immunoglobulins"/>
    <property type="match status" value="1"/>
</dbReference>
<keyword evidence="6" id="KW-0804">Transcription</keyword>
<comment type="caution">
    <text evidence="12">The sequence shown here is derived from an EMBL/GenBank/DDBJ whole genome shotgun (WGS) entry which is preliminary data.</text>
</comment>
<dbReference type="InterPro" id="IPR003594">
    <property type="entry name" value="HATPase_dom"/>
</dbReference>
<organism evidence="12 13">
    <name type="scientific">Marinoscillum luteum</name>
    <dbReference type="NCBI Taxonomy" id="861051"/>
    <lineage>
        <taxon>Bacteria</taxon>
        <taxon>Pseudomonadati</taxon>
        <taxon>Bacteroidota</taxon>
        <taxon>Cytophagia</taxon>
        <taxon>Cytophagales</taxon>
        <taxon>Reichenbachiellaceae</taxon>
        <taxon>Marinoscillum</taxon>
    </lineage>
</organism>
<evidence type="ECO:0000313" key="12">
    <source>
        <dbReference type="EMBL" id="MFH6985770.1"/>
    </source>
</evidence>
<evidence type="ECO:0000256" key="1">
    <source>
        <dbReference type="ARBA" id="ARBA00000085"/>
    </source>
</evidence>
<evidence type="ECO:0000259" key="11">
    <source>
        <dbReference type="PROSITE" id="PS50110"/>
    </source>
</evidence>
<dbReference type="InterPro" id="IPR018062">
    <property type="entry name" value="HTH_AraC-typ_CS"/>
</dbReference>
<dbReference type="EC" id="2.7.13.3" evidence="2"/>
<dbReference type="Gene3D" id="3.40.50.2300">
    <property type="match status" value="1"/>
</dbReference>
<evidence type="ECO:0000313" key="13">
    <source>
        <dbReference type="Proteomes" id="UP001610063"/>
    </source>
</evidence>
<keyword evidence="13" id="KW-1185">Reference proteome</keyword>
<keyword evidence="8" id="KW-0472">Membrane</keyword>
<dbReference type="PRINTS" id="PR00344">
    <property type="entry name" value="BCTRLSENSOR"/>
</dbReference>
<dbReference type="InterPro" id="IPR009057">
    <property type="entry name" value="Homeodomain-like_sf"/>
</dbReference>
<dbReference type="Gene3D" id="1.10.10.60">
    <property type="entry name" value="Homeodomain-like"/>
    <property type="match status" value="1"/>
</dbReference>
<dbReference type="InterPro" id="IPR015943">
    <property type="entry name" value="WD40/YVTN_repeat-like_dom_sf"/>
</dbReference>
<dbReference type="InterPro" id="IPR011047">
    <property type="entry name" value="Quinoprotein_ADH-like_sf"/>
</dbReference>
<feature type="domain" description="Histidine kinase" evidence="10">
    <location>
        <begin position="860"/>
        <end position="1081"/>
    </location>
</feature>
<dbReference type="Pfam" id="PF07495">
    <property type="entry name" value="Y_Y_Y"/>
    <property type="match status" value="1"/>
</dbReference>
<dbReference type="InterPro" id="IPR004358">
    <property type="entry name" value="Sig_transdc_His_kin-like_C"/>
</dbReference>
<dbReference type="RefSeq" id="WP_395419173.1">
    <property type="nucleotide sequence ID" value="NZ_JBIPKE010000020.1"/>
</dbReference>
<evidence type="ECO:0000259" key="10">
    <source>
        <dbReference type="PROSITE" id="PS50109"/>
    </source>
</evidence>
<keyword evidence="8" id="KW-1133">Transmembrane helix</keyword>
<dbReference type="Pfam" id="PF02518">
    <property type="entry name" value="HATPase_c"/>
    <property type="match status" value="1"/>
</dbReference>
<dbReference type="PANTHER" id="PTHR43547:SF2">
    <property type="entry name" value="HYBRID SIGNAL TRANSDUCTION HISTIDINE KINASE C"/>
    <property type="match status" value="1"/>
</dbReference>
<gene>
    <name evidence="12" type="ORF">ACHKAR_20115</name>
</gene>
<dbReference type="SUPFAM" id="SSF50998">
    <property type="entry name" value="Quinoprotein alcohol dehydrogenase-like"/>
    <property type="match status" value="1"/>
</dbReference>
<evidence type="ECO:0000256" key="3">
    <source>
        <dbReference type="ARBA" id="ARBA00022553"/>
    </source>
</evidence>
<dbReference type="Gene3D" id="2.130.10.10">
    <property type="entry name" value="YVTN repeat-like/Quinoprotein amine dehydrogenase"/>
    <property type="match status" value="5"/>
</dbReference>
<dbReference type="InterPro" id="IPR005467">
    <property type="entry name" value="His_kinase_dom"/>
</dbReference>
<keyword evidence="4" id="KW-0805">Transcription regulation</keyword>
<reference evidence="12 13" key="1">
    <citation type="journal article" date="2013" name="Int. J. Syst. Evol. Microbiol.">
        <title>Marinoscillum luteum sp. nov., isolated from marine sediment.</title>
        <authorList>
            <person name="Cha I.T."/>
            <person name="Park S.J."/>
            <person name="Kim S.J."/>
            <person name="Kim J.G."/>
            <person name="Jung M.Y."/>
            <person name="Shin K.S."/>
            <person name="Kwon K.K."/>
            <person name="Yang S.H."/>
            <person name="Seo Y.S."/>
            <person name="Rhee S.K."/>
        </authorList>
    </citation>
    <scope>NUCLEOTIDE SEQUENCE [LARGE SCALE GENOMIC DNA]</scope>
    <source>
        <strain evidence="12 13">KCTC 23939</strain>
    </source>
</reference>
<dbReference type="InterPro" id="IPR018060">
    <property type="entry name" value="HTH_AraC"/>
</dbReference>
<dbReference type="InterPro" id="IPR011006">
    <property type="entry name" value="CheY-like_superfamily"/>
</dbReference>
<accession>A0ABW7NDY6</accession>
<evidence type="ECO:0000256" key="7">
    <source>
        <dbReference type="PROSITE-ProRule" id="PRU00169"/>
    </source>
</evidence>
<evidence type="ECO:0000256" key="8">
    <source>
        <dbReference type="SAM" id="Phobius"/>
    </source>
</evidence>
<dbReference type="SMART" id="SM00448">
    <property type="entry name" value="REC"/>
    <property type="match status" value="1"/>
</dbReference>
<evidence type="ECO:0000256" key="5">
    <source>
        <dbReference type="ARBA" id="ARBA00023125"/>
    </source>
</evidence>
<keyword evidence="5" id="KW-0238">DNA-binding</keyword>
<dbReference type="Gene3D" id="3.30.565.10">
    <property type="entry name" value="Histidine kinase-like ATPase, C-terminal domain"/>
    <property type="match status" value="1"/>
</dbReference>
<dbReference type="InterPro" id="IPR013783">
    <property type="entry name" value="Ig-like_fold"/>
</dbReference>
<feature type="domain" description="Response regulatory" evidence="11">
    <location>
        <begin position="1133"/>
        <end position="1248"/>
    </location>
</feature>
<dbReference type="Pfam" id="PF12833">
    <property type="entry name" value="HTH_18"/>
    <property type="match status" value="1"/>
</dbReference>
<evidence type="ECO:0000256" key="6">
    <source>
        <dbReference type="ARBA" id="ARBA00023163"/>
    </source>
</evidence>
<dbReference type="PROSITE" id="PS50109">
    <property type="entry name" value="HIS_KIN"/>
    <property type="match status" value="1"/>
</dbReference>
<name>A0ABW7NDY6_9BACT</name>
<protein>
    <recommendedName>
        <fullName evidence="2">histidine kinase</fullName>
        <ecNumber evidence="2">2.7.13.3</ecNumber>
    </recommendedName>
</protein>
<dbReference type="InterPro" id="IPR011123">
    <property type="entry name" value="Y_Y_Y"/>
</dbReference>
<dbReference type="PROSITE" id="PS01124">
    <property type="entry name" value="HTH_ARAC_FAMILY_2"/>
    <property type="match status" value="1"/>
</dbReference>
<comment type="catalytic activity">
    <reaction evidence="1">
        <text>ATP + protein L-histidine = ADP + protein N-phospho-L-histidine.</text>
        <dbReference type="EC" id="2.7.13.3"/>
    </reaction>
</comment>
<dbReference type="SUPFAM" id="SSF46689">
    <property type="entry name" value="Homeodomain-like"/>
    <property type="match status" value="1"/>
</dbReference>
<evidence type="ECO:0000259" key="9">
    <source>
        <dbReference type="PROSITE" id="PS01124"/>
    </source>
</evidence>
<dbReference type="SUPFAM" id="SSF52172">
    <property type="entry name" value="CheY-like"/>
    <property type="match status" value="1"/>
</dbReference>
<dbReference type="PANTHER" id="PTHR43547">
    <property type="entry name" value="TWO-COMPONENT HISTIDINE KINASE"/>
    <property type="match status" value="1"/>
</dbReference>
<sequence>MKNTLIEYRRVFFVISLLLVGGLGFSQENHRFRHLSTADGLSQGSVIAIAQDQKGLLWFATRDGLNTYDGNQFTVFRNDPQDSTTISNNDVLEILTDQYGDLWVGTYNGLNRYSYSQGRFYRFYNDKNDPTSLANNSVWAIHEMDNGEIWVGTGGGLTIYKDGKSFRVQHDPADDKSLSGNYVVEIFQDSRDDIWIGTSKGLNRVSARVGNKISFDRYLSDPGQQGTLSDNFVQSIAEGLDGTLWFGTRGGLHRLEEQDRFAAFHHDPADPASISNDDVRSLTFDEEGNLWIGTYRGLNKMSTPGIFLPILNDPNDAQSLSKNTIKSTFMDKKGSLWVGVYYGGINMLDETNSNFRNYQQLPAGNGLSYDVVSSIVEDQFGKIFIGTEGGGINFLNPKNGKISHLKATGKSAALSSNNIKALYLESGKNLWIGTLNTGIDVFDTETGTFKGHFDKDLGLSHNSVYAILKENDSLFWVGTFGGGLHLLNTHSKTSENILYDPADAGSLSDNQVRLLCKDADGNLWVGTQYGLNKLPARNIADHKYTFERFFYNEQKKSGEDVLVIFEDHLRRIWVGTYESGLSRYDSQRNEFISFPIFDSSDGNSNVIHGILEDSEHYLWVSSNQGISKVNPENGNTLTFDESDGLVSNEFNNNACFKSQSGMMYFGGPQGLSAFFPDKIRTNRYAPSTVITDLKLFNQSVKVGAADGILKTSIMETHQITLDHDQAIFSLDFAIPNFINPDKNLYAYRLAGLEENWNITHKNTATYTIQRPGTYVFKVKGANNDGIWSEDITSMKIVVNPAPWRTWWAFSIYFIIVVVALYALNNIMLSRSRLRHQLELEHFENERQKSVNQMKLRFFTNISHEFRTPLTLILGPLEQILQDYKGSNKVYKQLKVMEKNSVRLLKLVNQLLDFRKFENKHEKLHAAEGNMVKFIEEIVLSFRQYAKIHQINYEFDKSSEEIKAWYDRDKMERVFYNLISNAFKYTNEEGSIHIKVWQEDKQFFFRITDTGIGMEREHLERIFDRFYEVEHTEASPKHQHQKGTGIGLAIAKGVVEMHGGLIAVESEKGKGTAFTVSMPLGKDHLQEDQIIKDFKDSEDVSTYVKINMVEAELMESEDSIEEVTHTVDEDKMPCILVVEDNPSVRRFIVDVFRGEYRTEEAENGMEGFKKAVQIVPDLIISDVMMPKMDGIEFCFQAKSNLKTSHIPFMLLTARTSLIFKFEGLESGADEYLNKPFNVKELKLKTRNLINTYNRLREKFASESIVKPSEITVSSLDEKLLKRALEIVDENISNEFFNIQLFSTELGVSRTMLFTKVKAWTNLTPNEFIHSMRMKRAAQILEQNKVSVAEVSYHVGFSNPKYFSKCFQKYHSATPTEYAGKFSVAEVDEG</sequence>
<feature type="domain" description="HTH araC/xylS-type" evidence="9">
    <location>
        <begin position="1280"/>
        <end position="1379"/>
    </location>
</feature>
<feature type="transmembrane region" description="Helical" evidence="8">
    <location>
        <begin position="806"/>
        <end position="824"/>
    </location>
</feature>
<dbReference type="SMART" id="SM00342">
    <property type="entry name" value="HTH_ARAC"/>
    <property type="match status" value="1"/>
</dbReference>
<dbReference type="Gene3D" id="1.10.287.130">
    <property type="match status" value="1"/>
</dbReference>
<dbReference type="Pfam" id="PF07494">
    <property type="entry name" value="Reg_prop"/>
    <property type="match status" value="5"/>
</dbReference>
<dbReference type="Pfam" id="PF00072">
    <property type="entry name" value="Response_reg"/>
    <property type="match status" value="1"/>
</dbReference>
<dbReference type="SUPFAM" id="SSF47384">
    <property type="entry name" value="Homodimeric domain of signal transducing histidine kinase"/>
    <property type="match status" value="1"/>
</dbReference>
<evidence type="ECO:0000256" key="2">
    <source>
        <dbReference type="ARBA" id="ARBA00012438"/>
    </source>
</evidence>
<proteinExistence type="predicted"/>
<dbReference type="Pfam" id="PF00512">
    <property type="entry name" value="HisKA"/>
    <property type="match status" value="1"/>
</dbReference>
<dbReference type="SUPFAM" id="SSF55874">
    <property type="entry name" value="ATPase domain of HSP90 chaperone/DNA topoisomerase II/histidine kinase"/>
    <property type="match status" value="1"/>
</dbReference>
<dbReference type="InterPro" id="IPR036890">
    <property type="entry name" value="HATPase_C_sf"/>
</dbReference>
<dbReference type="EMBL" id="JBIPKE010000020">
    <property type="protein sequence ID" value="MFH6985770.1"/>
    <property type="molecule type" value="Genomic_DNA"/>
</dbReference>
<dbReference type="InterPro" id="IPR036097">
    <property type="entry name" value="HisK_dim/P_sf"/>
</dbReference>
<dbReference type="PROSITE" id="PS00041">
    <property type="entry name" value="HTH_ARAC_FAMILY_1"/>
    <property type="match status" value="1"/>
</dbReference>
<dbReference type="CDD" id="cd00082">
    <property type="entry name" value="HisKA"/>
    <property type="match status" value="1"/>
</dbReference>
<dbReference type="Proteomes" id="UP001610063">
    <property type="component" value="Unassembled WGS sequence"/>
</dbReference>
<dbReference type="SMART" id="SM00387">
    <property type="entry name" value="HATPase_c"/>
    <property type="match status" value="1"/>
</dbReference>
<dbReference type="PROSITE" id="PS50110">
    <property type="entry name" value="RESPONSE_REGULATORY"/>
    <property type="match status" value="1"/>
</dbReference>
<dbReference type="InterPro" id="IPR003661">
    <property type="entry name" value="HisK_dim/P_dom"/>
</dbReference>
<dbReference type="InterPro" id="IPR001789">
    <property type="entry name" value="Sig_transdc_resp-reg_receiver"/>
</dbReference>
<dbReference type="SMART" id="SM00388">
    <property type="entry name" value="HisKA"/>
    <property type="match status" value="1"/>
</dbReference>
<dbReference type="CDD" id="cd17574">
    <property type="entry name" value="REC_OmpR"/>
    <property type="match status" value="1"/>
</dbReference>
<keyword evidence="3 7" id="KW-0597">Phosphoprotein</keyword>